<keyword evidence="6" id="KW-0028">Amino-acid biosynthesis</keyword>
<keyword evidence="7" id="KW-0100">Branched-chain amino acid biosynthesis</keyword>
<dbReference type="GO" id="GO:0009099">
    <property type="term" value="P:L-valine biosynthetic process"/>
    <property type="evidence" value="ECO:0007669"/>
    <property type="project" value="UniProtKB-UniPathway"/>
</dbReference>
<comment type="pathway">
    <text evidence="1">Amino-acid biosynthesis; L-isoleucine biosynthesis; L-isoleucine from 2-oxobutanoate: step 1/4.</text>
</comment>
<gene>
    <name evidence="10" type="primary">ilvN</name>
    <name evidence="10" type="ORF">KL86DES1_21240</name>
</gene>
<name>A0A212L713_9BACT</name>
<dbReference type="AlphaFoldDB" id="A0A212L713"/>
<protein>
    <recommendedName>
        <fullName evidence="5">acetolactate synthase</fullName>
        <ecNumber evidence="5">2.2.1.6</ecNumber>
    </recommendedName>
</protein>
<dbReference type="GO" id="GO:0009097">
    <property type="term" value="P:isoleucine biosynthetic process"/>
    <property type="evidence" value="ECO:0007669"/>
    <property type="project" value="UniProtKB-UniPathway"/>
</dbReference>
<proteinExistence type="inferred from homology"/>
<evidence type="ECO:0000256" key="4">
    <source>
        <dbReference type="ARBA" id="ARBA00011744"/>
    </source>
</evidence>
<feature type="domain" description="ACT" evidence="9">
    <location>
        <begin position="11"/>
        <end position="84"/>
    </location>
</feature>
<evidence type="ECO:0000256" key="1">
    <source>
        <dbReference type="ARBA" id="ARBA00004974"/>
    </source>
</evidence>
<evidence type="ECO:0000256" key="5">
    <source>
        <dbReference type="ARBA" id="ARBA00013145"/>
    </source>
</evidence>
<comment type="similarity">
    <text evidence="3">Belongs to the acetolactate synthase small subunit family.</text>
</comment>
<evidence type="ECO:0000313" key="10">
    <source>
        <dbReference type="EMBL" id="SCM73341.1"/>
    </source>
</evidence>
<organism evidence="10">
    <name type="scientific">uncultured Desulfovibrio sp</name>
    <dbReference type="NCBI Taxonomy" id="167968"/>
    <lineage>
        <taxon>Bacteria</taxon>
        <taxon>Pseudomonadati</taxon>
        <taxon>Thermodesulfobacteriota</taxon>
        <taxon>Desulfovibrionia</taxon>
        <taxon>Desulfovibrionales</taxon>
        <taxon>Desulfovibrionaceae</taxon>
        <taxon>Desulfovibrio</taxon>
        <taxon>environmental samples</taxon>
    </lineage>
</organism>
<comment type="pathway">
    <text evidence="2">Amino-acid biosynthesis; L-valine biosynthesis; L-valine from pyruvate: step 1/4.</text>
</comment>
<dbReference type="Pfam" id="PF22629">
    <property type="entry name" value="ACT_AHAS_ss"/>
    <property type="match status" value="1"/>
</dbReference>
<dbReference type="InterPro" id="IPR054480">
    <property type="entry name" value="AHAS_small-like_ACT"/>
</dbReference>
<evidence type="ECO:0000256" key="7">
    <source>
        <dbReference type="ARBA" id="ARBA00023304"/>
    </source>
</evidence>
<dbReference type="RefSeq" id="WP_179980649.1">
    <property type="nucleotide sequence ID" value="NZ_LT608333.1"/>
</dbReference>
<sequence>MSSSIKSALTMLRLSVNNHPGVMSHICGLFAGRAYNLEGILVTPEDDGATCRMWLVVKDDGRMEQIVKQVSKLHDVLDVHVGQAEPAVFNRLAGCLEC</sequence>
<dbReference type="Gene3D" id="3.30.70.260">
    <property type="match status" value="1"/>
</dbReference>
<evidence type="ECO:0000259" key="9">
    <source>
        <dbReference type="PROSITE" id="PS51671"/>
    </source>
</evidence>
<evidence type="ECO:0000256" key="2">
    <source>
        <dbReference type="ARBA" id="ARBA00005025"/>
    </source>
</evidence>
<dbReference type="InterPro" id="IPR002912">
    <property type="entry name" value="ACT_dom"/>
</dbReference>
<dbReference type="GO" id="GO:0003984">
    <property type="term" value="F:acetolactate synthase activity"/>
    <property type="evidence" value="ECO:0007669"/>
    <property type="project" value="UniProtKB-EC"/>
</dbReference>
<dbReference type="EC" id="2.2.1.6" evidence="5"/>
<reference evidence="10" key="1">
    <citation type="submission" date="2016-08" db="EMBL/GenBank/DDBJ databases">
        <authorList>
            <person name="Seilhamer J.J."/>
        </authorList>
    </citation>
    <scope>NUCLEOTIDE SEQUENCE</scope>
    <source>
        <strain evidence="10">86-1</strain>
    </source>
</reference>
<dbReference type="UniPathway" id="UPA00047">
    <property type="reaction ID" value="UER00055"/>
</dbReference>
<dbReference type="GO" id="GO:0005829">
    <property type="term" value="C:cytosol"/>
    <property type="evidence" value="ECO:0007669"/>
    <property type="project" value="TreeGrafter"/>
</dbReference>
<evidence type="ECO:0000256" key="3">
    <source>
        <dbReference type="ARBA" id="ARBA00006341"/>
    </source>
</evidence>
<comment type="subunit">
    <text evidence="4">Dimer of large and small chains.</text>
</comment>
<accession>A0A212L713</accession>
<dbReference type="SUPFAM" id="SSF55021">
    <property type="entry name" value="ACT-like"/>
    <property type="match status" value="1"/>
</dbReference>
<dbReference type="InterPro" id="IPR004789">
    <property type="entry name" value="Acetalactate_synth_ssu"/>
</dbReference>
<dbReference type="PANTHER" id="PTHR30239">
    <property type="entry name" value="ACETOLACTATE SYNTHASE SMALL SUBUNIT"/>
    <property type="match status" value="1"/>
</dbReference>
<dbReference type="EMBL" id="FMJC01000002">
    <property type="protein sequence ID" value="SCM73341.1"/>
    <property type="molecule type" value="Genomic_DNA"/>
</dbReference>
<evidence type="ECO:0000256" key="8">
    <source>
        <dbReference type="ARBA" id="ARBA00048670"/>
    </source>
</evidence>
<dbReference type="PROSITE" id="PS51671">
    <property type="entry name" value="ACT"/>
    <property type="match status" value="1"/>
</dbReference>
<dbReference type="InterPro" id="IPR045865">
    <property type="entry name" value="ACT-like_dom_sf"/>
</dbReference>
<evidence type="ECO:0000256" key="6">
    <source>
        <dbReference type="ARBA" id="ARBA00022605"/>
    </source>
</evidence>
<dbReference type="GO" id="GO:1990610">
    <property type="term" value="F:acetolactate synthase regulator activity"/>
    <property type="evidence" value="ECO:0007669"/>
    <property type="project" value="InterPro"/>
</dbReference>
<dbReference type="PANTHER" id="PTHR30239:SF4">
    <property type="entry name" value="ACETOLACTATE SYNTHASE ISOZYME 1 SMALL SUBUNIT"/>
    <property type="match status" value="1"/>
</dbReference>
<dbReference type="UniPathway" id="UPA00049">
    <property type="reaction ID" value="UER00059"/>
</dbReference>
<keyword evidence="10" id="KW-0808">Transferase</keyword>
<comment type="catalytic activity">
    <reaction evidence="8">
        <text>2 pyruvate + H(+) = (2S)-2-acetolactate + CO2</text>
        <dbReference type="Rhea" id="RHEA:25249"/>
        <dbReference type="ChEBI" id="CHEBI:15361"/>
        <dbReference type="ChEBI" id="CHEBI:15378"/>
        <dbReference type="ChEBI" id="CHEBI:16526"/>
        <dbReference type="ChEBI" id="CHEBI:58476"/>
        <dbReference type="EC" id="2.2.1.6"/>
    </reaction>
</comment>
<dbReference type="InterPro" id="IPR039557">
    <property type="entry name" value="AHAS_ACT"/>
</dbReference>
<dbReference type="CDD" id="cd04878">
    <property type="entry name" value="ACT_AHAS"/>
    <property type="match status" value="1"/>
</dbReference>